<reference evidence="2" key="1">
    <citation type="submission" date="2021-02" db="EMBL/GenBank/DDBJ databases">
        <title>Genome-Resolved Metagenomics of a Microbial Community Performing Photosynthetic Biological Nutrient Removal.</title>
        <authorList>
            <person name="Mcdaniel E.A."/>
        </authorList>
    </citation>
    <scope>NUCLEOTIDE SEQUENCE</scope>
    <source>
        <strain evidence="2">UWPOB_OBS1</strain>
    </source>
</reference>
<dbReference type="InterPro" id="IPR029063">
    <property type="entry name" value="SAM-dependent_MTases_sf"/>
</dbReference>
<feature type="transmembrane region" description="Helical" evidence="1">
    <location>
        <begin position="157"/>
        <end position="176"/>
    </location>
</feature>
<dbReference type="EMBL" id="JAFLCK010000001">
    <property type="protein sequence ID" value="MBN8658873.1"/>
    <property type="molecule type" value="Genomic_DNA"/>
</dbReference>
<feature type="transmembrane region" description="Helical" evidence="1">
    <location>
        <begin position="251"/>
        <end position="269"/>
    </location>
</feature>
<dbReference type="AlphaFoldDB" id="A0A8J7TLC4"/>
<feature type="transmembrane region" description="Helical" evidence="1">
    <location>
        <begin position="281"/>
        <end position="301"/>
    </location>
</feature>
<name>A0A8J7TLC4_9BACT</name>
<evidence type="ECO:0008006" key="4">
    <source>
        <dbReference type="Google" id="ProtNLM"/>
    </source>
</evidence>
<gene>
    <name evidence="2" type="ORF">J0M35_00810</name>
</gene>
<feature type="transmembrane region" description="Helical" evidence="1">
    <location>
        <begin position="308"/>
        <end position="325"/>
    </location>
</feature>
<dbReference type="Gene3D" id="3.40.50.150">
    <property type="entry name" value="Vaccinia Virus protein VP39"/>
    <property type="match status" value="1"/>
</dbReference>
<evidence type="ECO:0000256" key="1">
    <source>
        <dbReference type="SAM" id="Phobius"/>
    </source>
</evidence>
<sequence length="364" mass="40359">MPVLNLHDSERKFDIVNFAYLDPGGTLNTASFMRVDNYVFTEESIKDALKLLKPNGIVAMSFATGRDHPVTARLYNTIKSANGKAPLTLCDDSFSSCIFLFGPGIEMQESKIPELVKEALSADKELIVWQPNETQAQIRKATDDWPFLYLQFDTTGLIIYSTFLIFTILIPVPFIFKLDKTSVLAPQSFAMFTLGEAFMLMETKCCTELSLLFGNTWIVSSVVIFSFLTLGFLANLFVLKLSDDKLKKVKPICYLLLTIVLLSDFFLTLANLNLPSGSAKILTTVLTCLPVFFGGVLFSSYFKEIKDANLGLAANLLGVTFGGLLENLCVVGGIKSLSLLTLLLYLLSALPAVRLKLFPYRKHT</sequence>
<organism evidence="2 3">
    <name type="scientific">Candidatus Obscuribacter phosphatis</name>
    <dbReference type="NCBI Taxonomy" id="1906157"/>
    <lineage>
        <taxon>Bacteria</taxon>
        <taxon>Bacillati</taxon>
        <taxon>Candidatus Melainabacteria</taxon>
        <taxon>Candidatus Obscuribacterales</taxon>
        <taxon>Candidatus Obscuribacteraceae</taxon>
        <taxon>Candidatus Obscuribacter</taxon>
    </lineage>
</organism>
<proteinExistence type="predicted"/>
<evidence type="ECO:0000313" key="3">
    <source>
        <dbReference type="Proteomes" id="UP000664277"/>
    </source>
</evidence>
<dbReference type="Proteomes" id="UP000664277">
    <property type="component" value="Unassembled WGS sequence"/>
</dbReference>
<protein>
    <recommendedName>
        <fullName evidence="4">PABS domain-containing protein</fullName>
    </recommendedName>
</protein>
<evidence type="ECO:0000313" key="2">
    <source>
        <dbReference type="EMBL" id="MBN8658873.1"/>
    </source>
</evidence>
<feature type="transmembrane region" description="Helical" evidence="1">
    <location>
        <begin position="337"/>
        <end position="355"/>
    </location>
</feature>
<keyword evidence="1" id="KW-0812">Transmembrane</keyword>
<keyword evidence="1" id="KW-1133">Transmembrane helix</keyword>
<keyword evidence="1" id="KW-0472">Membrane</keyword>
<feature type="transmembrane region" description="Helical" evidence="1">
    <location>
        <begin position="217"/>
        <end position="239"/>
    </location>
</feature>
<accession>A0A8J7TLC4</accession>
<comment type="caution">
    <text evidence="2">The sequence shown here is derived from an EMBL/GenBank/DDBJ whole genome shotgun (WGS) entry which is preliminary data.</text>
</comment>